<keyword evidence="3" id="KW-0645">Protease</keyword>
<dbReference type="PROSITE" id="PS00131">
    <property type="entry name" value="CARBOXYPEPT_SER_SER"/>
    <property type="match status" value="1"/>
</dbReference>
<dbReference type="Proteomes" id="UP001497512">
    <property type="component" value="Chromosome 13"/>
</dbReference>
<keyword evidence="3" id="KW-0121">Carboxypeptidase</keyword>
<evidence type="ECO:0000256" key="1">
    <source>
        <dbReference type="ARBA" id="ARBA00009431"/>
    </source>
</evidence>
<dbReference type="SUPFAM" id="SSF53474">
    <property type="entry name" value="alpha/beta-Hydrolases"/>
    <property type="match status" value="1"/>
</dbReference>
<sequence length="520" mass="57293">MGSVKEQARSCRLWVVIWALVLVLVVVVAGAGSVVAARQIAEPELIAQVTEATEERRGGLLVDDVHLIESLPGGPPVSYSMRSGYITVDEKAGRALFFWFVEADVPGDSASAPLTLWLNGGKCLSPGCSSVGGGMLSELGPFYPTPDGAHLQQNLYSWNKFSNLLFLESPAGVGFSYSNTTSDYVTGDKKTAEDSYNFLVQFFQLYPQYANSRFYIAGESYAGHYVPQLAALVLEQNKAASTKINLKGMMVGNAWTDTDIDNYGAIFYWWSHALISDATFKGISNECNFSAVGPLQTATDDKCTEYVDDASEQLGSINIYDIYVDVCVSSHAQAETRHFGKQLGRTHFGGVSTRPLLKDSYDPCVDDEVETYLNRPEVQVALHANVTGLPYRWTDCSDIVDYSYDDLLSSILPTYHTLIKSGLEILVFSGDVDAIVPVTGTREWLSQLPLKIKSEWRPWYVNSQVGGYVTEYDKLTFSTVRGAGHMVPYTEPARALHLFESFINKTPFPNSLYLDDDGIV</sequence>
<accession>A0ABP0TPH2</accession>
<evidence type="ECO:0000256" key="3">
    <source>
        <dbReference type="RuleBase" id="RU361156"/>
    </source>
</evidence>
<keyword evidence="3" id="KW-0378">Hydrolase</keyword>
<dbReference type="PRINTS" id="PR00724">
    <property type="entry name" value="CRBOXYPTASEC"/>
</dbReference>
<proteinExistence type="inferred from homology"/>
<keyword evidence="5" id="KW-1185">Reference proteome</keyword>
<dbReference type="EMBL" id="OZ019905">
    <property type="protein sequence ID" value="CAK9201792.1"/>
    <property type="molecule type" value="Genomic_DNA"/>
</dbReference>
<dbReference type="InterPro" id="IPR029058">
    <property type="entry name" value="AB_hydrolase_fold"/>
</dbReference>
<protein>
    <recommendedName>
        <fullName evidence="3">Carboxypeptidase</fullName>
        <ecNumber evidence="3">3.4.16.-</ecNumber>
    </recommendedName>
</protein>
<dbReference type="InterPro" id="IPR018202">
    <property type="entry name" value="Ser_caboxypep_ser_AS"/>
</dbReference>
<dbReference type="EC" id="3.4.16.-" evidence="3"/>
<dbReference type="PANTHER" id="PTHR11802">
    <property type="entry name" value="SERINE PROTEASE FAMILY S10 SERINE CARBOXYPEPTIDASE"/>
    <property type="match status" value="1"/>
</dbReference>
<evidence type="ECO:0000313" key="4">
    <source>
        <dbReference type="EMBL" id="CAK9201792.1"/>
    </source>
</evidence>
<reference evidence="4" key="1">
    <citation type="submission" date="2024-02" db="EMBL/GenBank/DDBJ databases">
        <authorList>
            <consortium name="ELIXIR-Norway"/>
            <consortium name="Elixir Norway"/>
        </authorList>
    </citation>
    <scope>NUCLEOTIDE SEQUENCE</scope>
</reference>
<gene>
    <name evidence="4" type="ORF">CSSPTR1EN2_LOCUS6084</name>
</gene>
<comment type="similarity">
    <text evidence="1 3">Belongs to the peptidase S10 family.</text>
</comment>
<organism evidence="4 5">
    <name type="scientific">Sphagnum troendelagicum</name>
    <dbReference type="NCBI Taxonomy" id="128251"/>
    <lineage>
        <taxon>Eukaryota</taxon>
        <taxon>Viridiplantae</taxon>
        <taxon>Streptophyta</taxon>
        <taxon>Embryophyta</taxon>
        <taxon>Bryophyta</taxon>
        <taxon>Sphagnophytina</taxon>
        <taxon>Sphagnopsida</taxon>
        <taxon>Sphagnales</taxon>
        <taxon>Sphagnaceae</taxon>
        <taxon>Sphagnum</taxon>
    </lineage>
</organism>
<dbReference type="PROSITE" id="PS00560">
    <property type="entry name" value="CARBOXYPEPT_SER_HIS"/>
    <property type="match status" value="1"/>
</dbReference>
<dbReference type="InterPro" id="IPR033124">
    <property type="entry name" value="Ser_caboxypep_his_AS"/>
</dbReference>
<dbReference type="Pfam" id="PF00450">
    <property type="entry name" value="Peptidase_S10"/>
    <property type="match status" value="1"/>
</dbReference>
<dbReference type="PANTHER" id="PTHR11802:SF201">
    <property type="entry name" value="CARBOXYPEPTIDASE"/>
    <property type="match status" value="1"/>
</dbReference>
<dbReference type="Gene3D" id="3.40.50.11320">
    <property type="match status" value="1"/>
</dbReference>
<keyword evidence="2" id="KW-0325">Glycoprotein</keyword>
<dbReference type="InterPro" id="IPR001563">
    <property type="entry name" value="Peptidase_S10"/>
</dbReference>
<evidence type="ECO:0000313" key="5">
    <source>
        <dbReference type="Proteomes" id="UP001497512"/>
    </source>
</evidence>
<dbReference type="Gene3D" id="3.40.50.1820">
    <property type="entry name" value="alpha/beta hydrolase"/>
    <property type="match status" value="1"/>
</dbReference>
<evidence type="ECO:0000256" key="2">
    <source>
        <dbReference type="ARBA" id="ARBA00023180"/>
    </source>
</evidence>
<name>A0ABP0TPH2_9BRYO</name>
<dbReference type="Gene3D" id="6.10.250.940">
    <property type="match status" value="1"/>
</dbReference>